<sequence length="283" mass="30259">MPSDPSIANAIVYIGEGLAHVPHQVPLNSPGFTLAEAASTPAIDKLCELGVTGNIAFQRSKAASGANVFAQLLGIGIDNEGTQAVDLLHQRFGNMRIQVVTNDPHVNAFLNNLAIPVRNYPSAQELAEICLNFANANTDPKSDIMLVHMKPQETSVDESIKLLQALDTAVATVIDAPKTFKAVVMTGHQGSSTTIESASLAPSLQSLRPQQSFQIKEGQICEVDDSLSLACAAYYHPTATRRDTVSRFSENEIGTTGGNGVILAWHFMPEIAFKLGYVPKYGA</sequence>
<organism evidence="1 2">
    <name type="scientific">Bifiguratus adelaidae</name>
    <dbReference type="NCBI Taxonomy" id="1938954"/>
    <lineage>
        <taxon>Eukaryota</taxon>
        <taxon>Fungi</taxon>
        <taxon>Fungi incertae sedis</taxon>
        <taxon>Mucoromycota</taxon>
        <taxon>Mucoromycotina</taxon>
        <taxon>Endogonomycetes</taxon>
        <taxon>Endogonales</taxon>
        <taxon>Endogonales incertae sedis</taxon>
        <taxon>Bifiguratus</taxon>
    </lineage>
</organism>
<reference evidence="1 2" key="1">
    <citation type="journal article" date="2017" name="Mycologia">
        <title>Bifiguratus adelaidae, gen. et sp. nov., a new member of Mucoromycotina in endophytic and soil-dwelling habitats.</title>
        <authorList>
            <person name="Torres-Cruz T.J."/>
            <person name="Billingsley Tobias T.L."/>
            <person name="Almatruk M."/>
            <person name="Hesse C."/>
            <person name="Kuske C.R."/>
            <person name="Desiro A."/>
            <person name="Benucci G.M."/>
            <person name="Bonito G."/>
            <person name="Stajich J.E."/>
            <person name="Dunlap C."/>
            <person name="Arnold A.E."/>
            <person name="Porras-Alfaro A."/>
        </authorList>
    </citation>
    <scope>NUCLEOTIDE SEQUENCE [LARGE SCALE GENOMIC DNA]</scope>
    <source>
        <strain evidence="1 2">AZ0501</strain>
    </source>
</reference>
<dbReference type="AlphaFoldDB" id="A0A261XV05"/>
<evidence type="ECO:0000313" key="2">
    <source>
        <dbReference type="Proteomes" id="UP000242875"/>
    </source>
</evidence>
<comment type="caution">
    <text evidence="1">The sequence shown here is derived from an EMBL/GenBank/DDBJ whole genome shotgun (WGS) entry which is preliminary data.</text>
</comment>
<dbReference type="PANTHER" id="PTHR35506:SF1">
    <property type="entry name" value="OS02G0135600 PROTEIN"/>
    <property type="match status" value="1"/>
</dbReference>
<gene>
    <name evidence="1" type="ORF">BZG36_04747</name>
</gene>
<dbReference type="PANTHER" id="PTHR35506">
    <property type="entry name" value="OS02G0135600 PROTEIN"/>
    <property type="match status" value="1"/>
</dbReference>
<protein>
    <submittedName>
        <fullName evidence="1">Uncharacterized protein</fullName>
    </submittedName>
</protein>
<name>A0A261XV05_9FUNG</name>
<accession>A0A261XV05</accession>
<proteinExistence type="predicted"/>
<evidence type="ECO:0000313" key="1">
    <source>
        <dbReference type="EMBL" id="OZJ02205.1"/>
    </source>
</evidence>
<keyword evidence="2" id="KW-1185">Reference proteome</keyword>
<dbReference type="OrthoDB" id="2288700at2759"/>
<dbReference type="Proteomes" id="UP000242875">
    <property type="component" value="Unassembled WGS sequence"/>
</dbReference>
<dbReference type="EMBL" id="MVBO01000177">
    <property type="protein sequence ID" value="OZJ02205.1"/>
    <property type="molecule type" value="Genomic_DNA"/>
</dbReference>